<organism evidence="2 3">
    <name type="scientific">Hirschia litorea</name>
    <dbReference type="NCBI Taxonomy" id="1199156"/>
    <lineage>
        <taxon>Bacteria</taxon>
        <taxon>Pseudomonadati</taxon>
        <taxon>Pseudomonadota</taxon>
        <taxon>Alphaproteobacteria</taxon>
        <taxon>Hyphomonadales</taxon>
        <taxon>Hyphomonadaceae</taxon>
        <taxon>Hirschia</taxon>
    </lineage>
</organism>
<proteinExistence type="predicted"/>
<evidence type="ECO:0000313" key="3">
    <source>
        <dbReference type="Proteomes" id="UP001596492"/>
    </source>
</evidence>
<keyword evidence="1" id="KW-1133">Transmembrane helix</keyword>
<name>A0ABW2IK39_9PROT</name>
<comment type="caution">
    <text evidence="2">The sequence shown here is derived from an EMBL/GenBank/DDBJ whole genome shotgun (WGS) entry which is preliminary data.</text>
</comment>
<gene>
    <name evidence="2" type="ORF">ACFQS8_07810</name>
</gene>
<keyword evidence="3" id="KW-1185">Reference proteome</keyword>
<reference evidence="3" key="1">
    <citation type="journal article" date="2019" name="Int. J. Syst. Evol. Microbiol.">
        <title>The Global Catalogue of Microorganisms (GCM) 10K type strain sequencing project: providing services to taxonomists for standard genome sequencing and annotation.</title>
        <authorList>
            <consortium name="The Broad Institute Genomics Platform"/>
            <consortium name="The Broad Institute Genome Sequencing Center for Infectious Disease"/>
            <person name="Wu L."/>
            <person name="Ma J."/>
        </authorList>
    </citation>
    <scope>NUCLEOTIDE SEQUENCE [LARGE SCALE GENOMIC DNA]</scope>
    <source>
        <strain evidence="3">CCUG 51308</strain>
    </source>
</reference>
<protein>
    <recommendedName>
        <fullName evidence="4">PH domain-containing protein</fullName>
    </recommendedName>
</protein>
<dbReference type="Proteomes" id="UP001596492">
    <property type="component" value="Unassembled WGS sequence"/>
</dbReference>
<dbReference type="RefSeq" id="WP_382166748.1">
    <property type="nucleotide sequence ID" value="NZ_JBHTBR010000004.1"/>
</dbReference>
<evidence type="ECO:0008006" key="4">
    <source>
        <dbReference type="Google" id="ProtNLM"/>
    </source>
</evidence>
<keyword evidence="1" id="KW-0472">Membrane</keyword>
<feature type="transmembrane region" description="Helical" evidence="1">
    <location>
        <begin position="70"/>
        <end position="91"/>
    </location>
</feature>
<keyword evidence="1" id="KW-0812">Transmembrane</keyword>
<accession>A0ABW2IK39</accession>
<feature type="transmembrane region" description="Helical" evidence="1">
    <location>
        <begin position="34"/>
        <end position="58"/>
    </location>
</feature>
<sequence>MTIPKIDLPPNETIIWDAPIDSQLMNAANNKGRMMYGGAALAMLLLALYLLLLFANGFWGANESVGSARLVATVITGPAILVAVVAIWAFVERYRMIGAHTMPAHYVVTNQRSISLKTDGDIFDDIAHADISHTSIDGRSDTQVLLLARAAQEDVKDEDRKPPFLFVHLEDLNAVKTLIDRHIPEDD</sequence>
<dbReference type="EMBL" id="JBHTBR010000004">
    <property type="protein sequence ID" value="MFC7291516.1"/>
    <property type="molecule type" value="Genomic_DNA"/>
</dbReference>
<evidence type="ECO:0000256" key="1">
    <source>
        <dbReference type="SAM" id="Phobius"/>
    </source>
</evidence>
<evidence type="ECO:0000313" key="2">
    <source>
        <dbReference type="EMBL" id="MFC7291516.1"/>
    </source>
</evidence>